<organism evidence="2 3">
    <name type="scientific">Belliella baltica (strain DSM 15883 / CIP 108006 / LMG 21964 / BA134)</name>
    <dbReference type="NCBI Taxonomy" id="866536"/>
    <lineage>
        <taxon>Bacteria</taxon>
        <taxon>Pseudomonadati</taxon>
        <taxon>Bacteroidota</taxon>
        <taxon>Cytophagia</taxon>
        <taxon>Cytophagales</taxon>
        <taxon>Cyclobacteriaceae</taxon>
        <taxon>Belliella</taxon>
    </lineage>
</organism>
<dbReference type="HOGENOM" id="CLU_3266326_0_0_10"/>
<feature type="region of interest" description="Disordered" evidence="1">
    <location>
        <begin position="16"/>
        <end position="41"/>
    </location>
</feature>
<gene>
    <name evidence="2" type="ordered locus">Belba_1020</name>
</gene>
<name>I3Z343_BELBD</name>
<dbReference type="EMBL" id="CP003281">
    <property type="protein sequence ID" value="AFL83661.1"/>
    <property type="molecule type" value="Genomic_DNA"/>
</dbReference>
<evidence type="ECO:0000313" key="2">
    <source>
        <dbReference type="EMBL" id="AFL83661.1"/>
    </source>
</evidence>
<feature type="compositionally biased region" description="Basic and acidic residues" evidence="1">
    <location>
        <begin position="19"/>
        <end position="28"/>
    </location>
</feature>
<dbReference type="KEGG" id="bbd:Belba_1020"/>
<evidence type="ECO:0000313" key="3">
    <source>
        <dbReference type="Proteomes" id="UP000006050"/>
    </source>
</evidence>
<proteinExistence type="predicted"/>
<keyword evidence="3" id="KW-1185">Reference proteome</keyword>
<sequence length="41" mass="4811">MLKEPTHIQAHLVFADTQSPDKKPKELEFLPTLGRHRKDKE</sequence>
<protein>
    <submittedName>
        <fullName evidence="2">Uncharacterized protein</fullName>
    </submittedName>
</protein>
<accession>I3Z343</accession>
<dbReference type="AlphaFoldDB" id="I3Z343"/>
<dbReference type="STRING" id="866536.Belba_1020"/>
<evidence type="ECO:0000256" key="1">
    <source>
        <dbReference type="SAM" id="MobiDB-lite"/>
    </source>
</evidence>
<reference evidence="3" key="1">
    <citation type="submission" date="2012-06" db="EMBL/GenBank/DDBJ databases">
        <title>The complete genome of Belliella baltica DSM 15883.</title>
        <authorList>
            <person name="Lucas S."/>
            <person name="Copeland A."/>
            <person name="Lapidus A."/>
            <person name="Goodwin L."/>
            <person name="Pitluck S."/>
            <person name="Peters L."/>
            <person name="Mikhailova N."/>
            <person name="Davenport K."/>
            <person name="Kyrpides N."/>
            <person name="Mavromatis K."/>
            <person name="Pagani I."/>
            <person name="Ivanova N."/>
            <person name="Ovchinnikova G."/>
            <person name="Zeytun A."/>
            <person name="Detter J.C."/>
            <person name="Han C."/>
            <person name="Land M."/>
            <person name="Hauser L."/>
            <person name="Markowitz V."/>
            <person name="Cheng J.-F."/>
            <person name="Hugenholtz P."/>
            <person name="Woyke T."/>
            <person name="Wu D."/>
            <person name="Tindall B."/>
            <person name="Pomrenke H."/>
            <person name="Brambilla E."/>
            <person name="Klenk H.-P."/>
            <person name="Eisen J.A."/>
        </authorList>
    </citation>
    <scope>NUCLEOTIDE SEQUENCE [LARGE SCALE GENOMIC DNA]</scope>
    <source>
        <strain evidence="3">DSM 15883 / CIP 108006 / LMG 21964 / BA134</strain>
    </source>
</reference>
<dbReference type="Proteomes" id="UP000006050">
    <property type="component" value="Chromosome"/>
</dbReference>